<evidence type="ECO:0000256" key="6">
    <source>
        <dbReference type="SAM" id="Phobius"/>
    </source>
</evidence>
<feature type="transmembrane region" description="Helical" evidence="6">
    <location>
        <begin position="70"/>
        <end position="87"/>
    </location>
</feature>
<dbReference type="InterPro" id="IPR046806">
    <property type="entry name" value="MrpA_C/MbhE"/>
</dbReference>
<evidence type="ECO:0000259" key="8">
    <source>
        <dbReference type="Pfam" id="PF20501"/>
    </source>
</evidence>
<sequence>MNFKRDIPTRTYSGFALSALLILTILNILLQIPSPTVERAGDELLTMSGVDGVANAVTSVVVYFRGFDTLGEIAVLFIASLGIGLMLSSHNTSEKVPSNFILRKAARMLFPMIVLFGVYVMIYGHLSPGGGFQGGVIIASGVLLLLISNEKFEVSHGVISALETFAGMSYVIIGLIGLLVVDKFLGNFLPTDIADMGKLFSGGVIPIIYIVVGIKVGSEMSMIVQNLIKRSDDD</sequence>
<evidence type="ECO:0000256" key="5">
    <source>
        <dbReference type="ARBA" id="ARBA00023136"/>
    </source>
</evidence>
<dbReference type="AlphaFoldDB" id="A0A1W1EDY5"/>
<gene>
    <name evidence="9" type="ORF">MNB_SV-5-838</name>
</gene>
<protein>
    <submittedName>
        <fullName evidence="9">Putative Na(+) H(+) antiporter subunit B</fullName>
    </submittedName>
</protein>
<evidence type="ECO:0000259" key="7">
    <source>
        <dbReference type="Pfam" id="PF04039"/>
    </source>
</evidence>
<comment type="subcellular location">
    <subcellularLocation>
        <location evidence="1">Cell membrane</location>
        <topology evidence="1">Multi-pass membrane protein</topology>
    </subcellularLocation>
</comment>
<dbReference type="InterPro" id="IPR007182">
    <property type="entry name" value="MnhB"/>
</dbReference>
<feature type="domain" description="Na+/H+ antiporter MnhB subunit-related protein" evidence="7">
    <location>
        <begin position="101"/>
        <end position="221"/>
    </location>
</feature>
<evidence type="ECO:0000256" key="3">
    <source>
        <dbReference type="ARBA" id="ARBA00022692"/>
    </source>
</evidence>
<dbReference type="PANTHER" id="PTHR33932">
    <property type="entry name" value="NA(+)/H(+) ANTIPORTER SUBUNIT B"/>
    <property type="match status" value="1"/>
</dbReference>
<keyword evidence="2" id="KW-1003">Cell membrane</keyword>
<organism evidence="9">
    <name type="scientific">hydrothermal vent metagenome</name>
    <dbReference type="NCBI Taxonomy" id="652676"/>
    <lineage>
        <taxon>unclassified sequences</taxon>
        <taxon>metagenomes</taxon>
        <taxon>ecological metagenomes</taxon>
    </lineage>
</organism>
<dbReference type="Pfam" id="PF04039">
    <property type="entry name" value="MnhB"/>
    <property type="match status" value="1"/>
</dbReference>
<accession>A0A1W1EDY5</accession>
<feature type="transmembrane region" description="Helical" evidence="6">
    <location>
        <begin position="161"/>
        <end position="179"/>
    </location>
</feature>
<dbReference type="Pfam" id="PF20501">
    <property type="entry name" value="MbhE"/>
    <property type="match status" value="1"/>
</dbReference>
<feature type="transmembrane region" description="Helical" evidence="6">
    <location>
        <begin position="12"/>
        <end position="32"/>
    </location>
</feature>
<dbReference type="EMBL" id="FPKX01000043">
    <property type="protein sequence ID" value="SFZ98242.1"/>
    <property type="molecule type" value="Genomic_DNA"/>
</dbReference>
<reference evidence="9" key="1">
    <citation type="submission" date="2016-10" db="EMBL/GenBank/DDBJ databases">
        <authorList>
            <person name="de Groot N.N."/>
        </authorList>
    </citation>
    <scope>NUCLEOTIDE SEQUENCE</scope>
</reference>
<feature type="transmembrane region" description="Helical" evidence="6">
    <location>
        <begin position="108"/>
        <end position="126"/>
    </location>
</feature>
<dbReference type="GO" id="GO:0005886">
    <property type="term" value="C:plasma membrane"/>
    <property type="evidence" value="ECO:0007669"/>
    <property type="project" value="UniProtKB-SubCell"/>
</dbReference>
<evidence type="ECO:0000256" key="1">
    <source>
        <dbReference type="ARBA" id="ARBA00004651"/>
    </source>
</evidence>
<feature type="transmembrane region" description="Helical" evidence="6">
    <location>
        <begin position="132"/>
        <end position="149"/>
    </location>
</feature>
<feature type="domain" description="MrpA C-terminal/MbhE" evidence="8">
    <location>
        <begin position="39"/>
        <end position="87"/>
    </location>
</feature>
<evidence type="ECO:0000256" key="4">
    <source>
        <dbReference type="ARBA" id="ARBA00022989"/>
    </source>
</evidence>
<proteinExistence type="predicted"/>
<name>A0A1W1EDY5_9ZZZZ</name>
<feature type="transmembrane region" description="Helical" evidence="6">
    <location>
        <begin position="199"/>
        <end position="217"/>
    </location>
</feature>
<keyword evidence="3 6" id="KW-0812">Transmembrane</keyword>
<evidence type="ECO:0000256" key="2">
    <source>
        <dbReference type="ARBA" id="ARBA00022475"/>
    </source>
</evidence>
<keyword evidence="5 6" id="KW-0472">Membrane</keyword>
<keyword evidence="4 6" id="KW-1133">Transmembrane helix</keyword>
<dbReference type="InterPro" id="IPR050622">
    <property type="entry name" value="CPA3_antiporter_subunitB"/>
</dbReference>
<dbReference type="PANTHER" id="PTHR33932:SF4">
    <property type="entry name" value="NA(+)_H(+) ANTIPORTER SUBUNIT B"/>
    <property type="match status" value="1"/>
</dbReference>
<evidence type="ECO:0000313" key="9">
    <source>
        <dbReference type="EMBL" id="SFZ98242.1"/>
    </source>
</evidence>